<evidence type="ECO:0000256" key="1">
    <source>
        <dbReference type="SAM" id="Phobius"/>
    </source>
</evidence>
<dbReference type="RefSeq" id="WP_046518515.1">
    <property type="nucleotide sequence ID" value="NZ_LAVS01000002.1"/>
</dbReference>
<protein>
    <submittedName>
        <fullName evidence="2">Uncharacterized protein</fullName>
    </submittedName>
</protein>
<keyword evidence="3" id="KW-1185">Reference proteome</keyword>
<keyword evidence="1" id="KW-0812">Transmembrane</keyword>
<comment type="caution">
    <text evidence="2">The sequence shown here is derived from an EMBL/GenBank/DDBJ whole genome shotgun (WGS) entry which is preliminary data.</text>
</comment>
<dbReference type="Proteomes" id="UP000276260">
    <property type="component" value="Unassembled WGS sequence"/>
</dbReference>
<keyword evidence="1" id="KW-1133">Transmembrane helix</keyword>
<name>A0A3P3QEK0_9GAMM</name>
<evidence type="ECO:0000313" key="3">
    <source>
        <dbReference type="Proteomes" id="UP000276260"/>
    </source>
</evidence>
<evidence type="ECO:0000313" key="2">
    <source>
        <dbReference type="EMBL" id="RRJ19561.1"/>
    </source>
</evidence>
<dbReference type="OrthoDB" id="6271946at2"/>
<feature type="transmembrane region" description="Helical" evidence="1">
    <location>
        <begin position="71"/>
        <end position="99"/>
    </location>
</feature>
<keyword evidence="1" id="KW-0472">Membrane</keyword>
<feature type="transmembrane region" description="Helical" evidence="1">
    <location>
        <begin position="105"/>
        <end position="124"/>
    </location>
</feature>
<dbReference type="AlphaFoldDB" id="A0A3P3QEK0"/>
<reference evidence="2 3" key="1">
    <citation type="submission" date="2018-11" db="EMBL/GenBank/DDBJ databases">
        <title>Draft genome analysis of Rheinheimera mesophila isolated from an industrial waste site.</title>
        <authorList>
            <person name="Yu Q."/>
            <person name="Qi Y."/>
            <person name="Zhang H."/>
            <person name="Lu Y."/>
            <person name="Pu J."/>
        </authorList>
    </citation>
    <scope>NUCLEOTIDE SEQUENCE [LARGE SCALE GENOMIC DNA]</scope>
    <source>
        <strain evidence="2 3">IITR13</strain>
    </source>
</reference>
<sequence length="162" mass="17741">MHYRERSEAPAQHPEQPASAALTQDPEQILAQLTHLAAIGQSVKQAWRTQLKLTQQIATAEWQLSGRSLTLAAALVVCFGAGLILLWGSSLMLLGYLLFQLSSSILVTALALVLLQSGLLLWCWRSLGYLLSQVGFSKTLAQLGLLFFAAKPEEQHADTKTR</sequence>
<dbReference type="EMBL" id="RRCF01000004">
    <property type="protein sequence ID" value="RRJ19561.1"/>
    <property type="molecule type" value="Genomic_DNA"/>
</dbReference>
<organism evidence="2 3">
    <name type="scientific">Rheinheimera mesophila</name>
    <dbReference type="NCBI Taxonomy" id="1547515"/>
    <lineage>
        <taxon>Bacteria</taxon>
        <taxon>Pseudomonadati</taxon>
        <taxon>Pseudomonadota</taxon>
        <taxon>Gammaproteobacteria</taxon>
        <taxon>Chromatiales</taxon>
        <taxon>Chromatiaceae</taxon>
        <taxon>Rheinheimera</taxon>
    </lineage>
</organism>
<accession>A0A3P3QEK0</accession>
<gene>
    <name evidence="2" type="ORF">EIK76_14005</name>
</gene>
<proteinExistence type="predicted"/>